<evidence type="ECO:0000313" key="1">
    <source>
        <dbReference type="EMBL" id="OGH95078.1"/>
    </source>
</evidence>
<protein>
    <recommendedName>
        <fullName evidence="3">CBM-cenC domain-containing protein</fullName>
    </recommendedName>
</protein>
<dbReference type="InterPro" id="IPR008979">
    <property type="entry name" value="Galactose-bd-like_sf"/>
</dbReference>
<evidence type="ECO:0000313" key="2">
    <source>
        <dbReference type="Proteomes" id="UP000178254"/>
    </source>
</evidence>
<evidence type="ECO:0008006" key="3">
    <source>
        <dbReference type="Google" id="ProtNLM"/>
    </source>
</evidence>
<dbReference type="Proteomes" id="UP000178254">
    <property type="component" value="Unassembled WGS sequence"/>
</dbReference>
<accession>A0A1F6PG37</accession>
<dbReference type="STRING" id="1798709.A2538_04025"/>
<proteinExistence type="predicted"/>
<sequence length="2767" mass="299864">MRPNSFFKKLSLRAVMIIFFFTVAVGPLLAPVPAQAQWGVTTLADIPAAANVIIDKIKTGWMTTLELSAMRSISYFMRKVAYDSAVWLASGGKGQSPLANTKNFGDYLKNTAGDAAMEGIAALEDGFKVNLCKIPDVKIDLAFRIGLRTQFNVGPPAKTRKCSFQDFKKNWSGDAWKSKYGSKEGLLKQFNASLKIEDTDFGIYMDSVTQVGNVIAKRNEGNLLDRQEGQGLKNVTSKISGDILTPGQMVKKEAEAASPSEQQKKDEAQINAAIGSGFFEILPATISTFLGTLAKTMVENFKNNGMFPFGLCFGEHRGPECSNSNQFLGNVAALPESQGAGGGLAAAQAAFSSLLQPNSHTGSGDSKEILGQLADCTEPYSLYKCRADEGIISALQAADYETITIKKAMNDKRWLHADWRLYGPDRTENNINQHCADPAMNAYCYANIKVLRQLRILPLGFELAVLKSDPDSPVTLGDVVNGYDICDYNYDSSGNITGVNYHADGEFKYCHLIDPNWVIKLPPTRCRAMAFGEQPLSSDAPYRIEECVDSVSCVAYDNNGNCTSYGYCAREQNVWNFGDSKKCDPYYDSCLNFTDATGQSAAYLKRTVDTGSCNSDTVGCASYSLTQNRTGDTGAWQTPVLNADLPNYNSGIHFNSNVSSLCSAGSAGCTAFRTNTLSSVVLNYRQAPDYLGCYDSDLAAVGVQWPGTAADMSRITPRPECDNYAKVCIADEVGCNEYSDAILGDKFPAKFTPLEYTTDATTGATKVVWNDQCDAKCVGYDSYREMPSNYSNGTNVAYVIPKLAQSCTVADDGCSGFTNMNEVSAGGGEQVEYFSLLRSCVKPDPANPDLQKNFYTYESTASGGYQLKSYTLEQDTIGTSDPDGNAGGPKYFYKTDPDLTLALSVCNKTAYDLHLATDCRQFNDDNGNVYYRLLAQVIPVSDKCTPYRLNSTEFAAETGGGDLGTDPICFQNGEYRNGFCYYNGLPAGAISGANDIKSKVCGVAQETCRAYKGNTGNNIKPLVKRDFEEAEPTSATADFTAVGGGTMSQSFESVIPQEHSLSYVNSGPENSGVSLALSNSSSDVHDYELGAGYTISFWAKGNISHNLDVDLVVGSDTSNFVGEFSVGETWQLYRFNVSNIQGDGSSYSLNIAGSGAKTIYLDNLQIIKNNDIYLVKKSVNIPTVCDSSPTDNLPGEALGCRAYGVSNNASARVNLHNFSYLCREGAVGCTGLYSTYNTLGGAIDSSNKTVAERAPRAYQIKLDRRGVSGRTALEMNSGQTLVRTLADDLNPRTTPDIYSCTVPVGETYCYVKNIFGHTKAEIETGSTAFSGPGGGDVYASFVDSSYYVPGDATTPIFLVANQSASCQSADLGCTYAGLQRAPIAGATTFDDVLIKNDPATYDKALCTAQAVGCNAYTSGASSYYFKDPVASGQKVCQYQTGKVVNGVESSGWFWGDNIGTCSGGGPVTYCRQGENDCAAGNTCVGIGLQPCYPDYVQPGNTFGLWSYGDTGKYNNFVGACTAEQSGCTAFTDKSDNVANYLIKDTVSVGTCAGRVSRKEGCALFEESGNPSKLYDTKATYLLSDNQDSDFVEPINNPATNDANVILQVSQDRQCGEWLACQSSHPNDDGSAQICDAVGRCNQAPTRGGADSISSCANFVDASINPYYGKIMLPGLYQTRDTKWGDMDFSGYTFNGMYQPDELSQLNIGSGANPDWRLVKMIKCGSNITTVCKDTTGFECNPNQNDKSCGNGRAVCKGGYCVQTGRGDTNFNPPTVVSNGQPTTLKPSCRDYQYKDAPYISTVDVKHALSNANFCDEAGDFAIGAATTACECDYTQVSYGDDGLLNKYFNYFLPNKYGAVVNSEMGVVPEGICQAGDNNGAACSSADDCPSGTCIFKKQELKILGWHGYCLEPDYSRPLPGARDQFSCLSWLPITNPAGFADRDSQHLEAGYIPTQQLTALGFESHSSTDLLGQYYCLDATHLPSTVSRYIWVKAGEFIDDYQDPDSSDAARNAINPIKLGGQTEDYYNILSFSAVDHQDKEKVATAIIIAGASLLLSPLAPLIGLASALFGFLVPDQGQNARVFYPYTQNGSDPTAIYQSDIELVKFQVDKHDDEDQQTSIYIYPNVYNGDKPYMVYDIPDDPDEKKPFYKHSNVGGIYVAGNFMGKENFPAFFYASKSNDFNGDTVKEGYIDKDGQIDYKGWVDRVDPFTNTGPDGDKDDSEFESVIKGNLFGRLDVKKSTYTYLFGSPTLIPGDKLEPVPDDSLAFFSAGKFAGNPYVDHTVYDDVCPGGGSTQGNLRAGDGNWHGVVMHFDANTHKFLGFWMYYCDQSNLDGEVSYLVTFILRNQCSIIADTRFDFSAQSSPWTNRLWQGIFAPTITPAVTPRLTYNTPYAPFGSLNITLASNPYAGHELSPSYLRKLPLYIDPRVTVGENIRCFPGFDKSDENCVVTLQDEKPLAPIAKSTAFVFGGEGNLKQLFAKPLATYSYNKSSISASDIGSYQGYIKSTTAPYDHTELLSLTANAPQVKSVGTCNADGKCLEGDNGLTINDQTSGSVVIKTSPGKAVMKFYAHAHEEQMPIRSIWVDWGDGKNKYESGDPSFFRNRYGHQDGRCDTSVNFNYCRNLNLTGFPDRICSSRDDCKDLPQCVLEKDSPTDSSGPLSFGRILDRTCDDNYYRFDTVYECSKTSANWKSGADCSDLTLAALYGGCCEFTPRVRVRDNWGWCNGTCGVAGSPGGTGCYGDTECLGLNTGAWTEFAGTVLVPPRV</sequence>
<name>A0A1F6PG37_9BACT</name>
<reference evidence="1 2" key="1">
    <citation type="journal article" date="2016" name="Nat. Commun.">
        <title>Thousands of microbial genomes shed light on interconnected biogeochemical processes in an aquifer system.</title>
        <authorList>
            <person name="Anantharaman K."/>
            <person name="Brown C.T."/>
            <person name="Hug L.A."/>
            <person name="Sharon I."/>
            <person name="Castelle C.J."/>
            <person name="Probst A.J."/>
            <person name="Thomas B.C."/>
            <person name="Singh A."/>
            <person name="Wilkins M.J."/>
            <person name="Karaoz U."/>
            <person name="Brodie E.L."/>
            <person name="Williams K.H."/>
            <person name="Hubbard S.S."/>
            <person name="Banfield J.F."/>
        </authorList>
    </citation>
    <scope>NUCLEOTIDE SEQUENCE [LARGE SCALE GENOMIC DNA]</scope>
</reference>
<dbReference type="SUPFAM" id="SSF49785">
    <property type="entry name" value="Galactose-binding domain-like"/>
    <property type="match status" value="1"/>
</dbReference>
<organism evidence="1 2">
    <name type="scientific">Candidatus Magasanikbacteria bacterium RIFOXYD2_FULL_41_14</name>
    <dbReference type="NCBI Taxonomy" id="1798709"/>
    <lineage>
        <taxon>Bacteria</taxon>
        <taxon>Candidatus Magasanikiibacteriota</taxon>
    </lineage>
</organism>
<dbReference type="EMBL" id="MFRE01000004">
    <property type="protein sequence ID" value="OGH95078.1"/>
    <property type="molecule type" value="Genomic_DNA"/>
</dbReference>
<dbReference type="Gene3D" id="2.60.120.260">
    <property type="entry name" value="Galactose-binding domain-like"/>
    <property type="match status" value="1"/>
</dbReference>
<comment type="caution">
    <text evidence="1">The sequence shown here is derived from an EMBL/GenBank/DDBJ whole genome shotgun (WGS) entry which is preliminary data.</text>
</comment>
<gene>
    <name evidence="1" type="ORF">A2538_04025</name>
</gene>